<dbReference type="PANTHER" id="PTHR30126:SF39">
    <property type="entry name" value="HTH-TYPE TRANSCRIPTIONAL REGULATOR CYSL"/>
    <property type="match status" value="1"/>
</dbReference>
<dbReference type="InterPro" id="IPR000847">
    <property type="entry name" value="LysR_HTH_N"/>
</dbReference>
<evidence type="ECO:0000313" key="6">
    <source>
        <dbReference type="EMBL" id="MBD1545572.1"/>
    </source>
</evidence>
<keyword evidence="3" id="KW-0238">DNA-binding</keyword>
<dbReference type="AlphaFoldDB" id="A0A926S5M2"/>
<gene>
    <name evidence="6" type="ORF">HK439_04815</name>
</gene>
<protein>
    <submittedName>
        <fullName evidence="6">LysR family transcriptional regulator</fullName>
    </submittedName>
</protein>
<feature type="domain" description="HTH lysR-type" evidence="5">
    <location>
        <begin position="1"/>
        <end position="58"/>
    </location>
</feature>
<dbReference type="RefSeq" id="WP_190290256.1">
    <property type="nucleotide sequence ID" value="NZ_JABFCZ010000005.1"/>
</dbReference>
<dbReference type="SUPFAM" id="SSF53850">
    <property type="entry name" value="Periplasmic binding protein-like II"/>
    <property type="match status" value="1"/>
</dbReference>
<dbReference type="EMBL" id="JABFCZ010000005">
    <property type="protein sequence ID" value="MBD1545572.1"/>
    <property type="molecule type" value="Genomic_DNA"/>
</dbReference>
<dbReference type="PRINTS" id="PR00039">
    <property type="entry name" value="HTHLYSR"/>
</dbReference>
<evidence type="ECO:0000259" key="5">
    <source>
        <dbReference type="PROSITE" id="PS50931"/>
    </source>
</evidence>
<evidence type="ECO:0000313" key="7">
    <source>
        <dbReference type="Proteomes" id="UP000598467"/>
    </source>
</evidence>
<evidence type="ECO:0000256" key="2">
    <source>
        <dbReference type="ARBA" id="ARBA00023015"/>
    </source>
</evidence>
<organism evidence="6 7">
    <name type="scientific">Roseibium aggregatum</name>
    <dbReference type="NCBI Taxonomy" id="187304"/>
    <lineage>
        <taxon>Bacteria</taxon>
        <taxon>Pseudomonadati</taxon>
        <taxon>Pseudomonadota</taxon>
        <taxon>Alphaproteobacteria</taxon>
        <taxon>Hyphomicrobiales</taxon>
        <taxon>Stappiaceae</taxon>
        <taxon>Roseibium</taxon>
    </lineage>
</organism>
<dbReference type="InterPro" id="IPR036388">
    <property type="entry name" value="WH-like_DNA-bd_sf"/>
</dbReference>
<name>A0A926S5M2_9HYPH</name>
<dbReference type="Pfam" id="PF00126">
    <property type="entry name" value="HTH_1"/>
    <property type="match status" value="1"/>
</dbReference>
<dbReference type="PROSITE" id="PS50931">
    <property type="entry name" value="HTH_LYSR"/>
    <property type="match status" value="1"/>
</dbReference>
<keyword evidence="4" id="KW-0804">Transcription</keyword>
<comment type="caution">
    <text evidence="6">The sequence shown here is derived from an EMBL/GenBank/DDBJ whole genome shotgun (WGS) entry which is preliminary data.</text>
</comment>
<keyword evidence="2" id="KW-0805">Transcription regulation</keyword>
<dbReference type="Pfam" id="PF03466">
    <property type="entry name" value="LysR_substrate"/>
    <property type="match status" value="1"/>
</dbReference>
<dbReference type="Proteomes" id="UP000598467">
    <property type="component" value="Unassembled WGS sequence"/>
</dbReference>
<dbReference type="Gene3D" id="3.40.190.290">
    <property type="match status" value="1"/>
</dbReference>
<dbReference type="PANTHER" id="PTHR30126">
    <property type="entry name" value="HTH-TYPE TRANSCRIPTIONAL REGULATOR"/>
    <property type="match status" value="1"/>
</dbReference>
<evidence type="ECO:0000256" key="3">
    <source>
        <dbReference type="ARBA" id="ARBA00023125"/>
    </source>
</evidence>
<dbReference type="GO" id="GO:0003700">
    <property type="term" value="F:DNA-binding transcription factor activity"/>
    <property type="evidence" value="ECO:0007669"/>
    <property type="project" value="InterPro"/>
</dbReference>
<evidence type="ECO:0000256" key="1">
    <source>
        <dbReference type="ARBA" id="ARBA00009437"/>
    </source>
</evidence>
<dbReference type="Gene3D" id="1.10.10.10">
    <property type="entry name" value="Winged helix-like DNA-binding domain superfamily/Winged helix DNA-binding domain"/>
    <property type="match status" value="1"/>
</dbReference>
<dbReference type="InterPro" id="IPR036390">
    <property type="entry name" value="WH_DNA-bd_sf"/>
</dbReference>
<comment type="similarity">
    <text evidence="1">Belongs to the LysR transcriptional regulatory family.</text>
</comment>
<dbReference type="GO" id="GO:0000976">
    <property type="term" value="F:transcription cis-regulatory region binding"/>
    <property type="evidence" value="ECO:0007669"/>
    <property type="project" value="TreeGrafter"/>
</dbReference>
<evidence type="ECO:0000256" key="4">
    <source>
        <dbReference type="ARBA" id="ARBA00023163"/>
    </source>
</evidence>
<sequence length="293" mass="31427">MTFEQLTIFVAVAEREHLTRAAEALHLTPSAVSSAVRKLEDFYGVQLFDRVGRGLVITAEGRLFLEEAKATLARMRSAERFLGELGGLQRGILSIAASQTIASYWLPGVLMRFHARYPGIELSLSIGNTETVAKAVETGAAEIGYVEGELDNPLLRKRHIADDALMIVTRPGHPLANGRPVAPAELIEKTSWVLREPGSGTRSAFEAAMDGMGVRPASLDVVMELPSNEAVLSAVRSSQVASAVSAAAAAPWIAAGGLACVNFELPARSFMLLNHKERHLSRAADQLMADSLS</sequence>
<reference evidence="6" key="1">
    <citation type="submission" date="2020-05" db="EMBL/GenBank/DDBJ databases">
        <title>Identification of trans-AT polyketide cluster in two marine bacteria, producers of a novel glutaramide-containing polyketide sesbanimide D and analogs.</title>
        <authorList>
            <person name="Kacar D."/>
            <person name="Rodriguez P."/>
            <person name="Canedo L."/>
            <person name="Gonzalez E."/>
            <person name="Galan B."/>
            <person name="De La Calle F."/>
            <person name="Garcia J.L."/>
        </authorList>
    </citation>
    <scope>NUCLEOTIDE SEQUENCE</scope>
    <source>
        <strain evidence="6">PHM038</strain>
    </source>
</reference>
<proteinExistence type="inferred from homology"/>
<dbReference type="FunFam" id="1.10.10.10:FF:000001">
    <property type="entry name" value="LysR family transcriptional regulator"/>
    <property type="match status" value="1"/>
</dbReference>
<dbReference type="InterPro" id="IPR005119">
    <property type="entry name" value="LysR_subst-bd"/>
</dbReference>
<accession>A0A926S5M2</accession>
<dbReference type="SUPFAM" id="SSF46785">
    <property type="entry name" value="Winged helix' DNA-binding domain"/>
    <property type="match status" value="1"/>
</dbReference>